<reference evidence="1" key="1">
    <citation type="submission" date="2020-02" db="EMBL/GenBank/DDBJ databases">
        <authorList>
            <person name="Meier V. D."/>
        </authorList>
    </citation>
    <scope>NUCLEOTIDE SEQUENCE</scope>
    <source>
        <strain evidence="1">AVDCRST_MAG68</strain>
    </source>
</reference>
<dbReference type="EMBL" id="CADCTW010000133">
    <property type="protein sequence ID" value="CAA9336207.1"/>
    <property type="molecule type" value="Genomic_DNA"/>
</dbReference>
<sequence length="462" mass="50019">MTLEDPNLVRFVRDSPGENDDFTLEVSSECGPTERFPYRPETADAAAFVSTTLNARFVGSCTVTFALQNYRAGRVVIDDVEVDRLLGTARLDQEAVQRIERVLRRQQYQTSFSTAQTRVTDNAKALGDATRGLGVRVSRTYALQAIQSLGSAMALRTAINNPLEYPELSRVVTQMGNISKPVEVHTNSLKETVNGVFGVVKSALQGDLFDAASKLVSTASTLRGFRDSVRDMLALTSTDEAGQRRMATALGMHRDTAAKGIAGVYTGTVSFLNRVISDAEHVDGAARASAQLAVLTGRSAAQGDSLIVEVLRFAGKEGTARELRAFKEAAVRRAENAGSAAFLDTLQSAIDAKVSAVETAPAAERTKAMNELAARMEVYLRGAQQLVAGFEPLVIEQADFFRSEITYLCGLEPVPGTKAMRDLWIEKAKGAVAALEGAETAFYEAYKFTAPRARECRLKSYS</sequence>
<accession>A0A6J4LKS5</accession>
<evidence type="ECO:0000313" key="1">
    <source>
        <dbReference type="EMBL" id="CAA9336207.1"/>
    </source>
</evidence>
<proteinExistence type="predicted"/>
<organism evidence="1">
    <name type="scientific">uncultured Gemmatimonadota bacterium</name>
    <dbReference type="NCBI Taxonomy" id="203437"/>
    <lineage>
        <taxon>Bacteria</taxon>
        <taxon>Pseudomonadati</taxon>
        <taxon>Gemmatimonadota</taxon>
        <taxon>environmental samples</taxon>
    </lineage>
</organism>
<dbReference type="AlphaFoldDB" id="A0A6J4LKS5"/>
<name>A0A6J4LKS5_9BACT</name>
<protein>
    <submittedName>
        <fullName evidence="1">Uncharacterized protein</fullName>
    </submittedName>
</protein>
<gene>
    <name evidence="1" type="ORF">AVDCRST_MAG68-3375</name>
</gene>